<dbReference type="OrthoDB" id="386332at2759"/>
<keyword evidence="1" id="KW-0472">Membrane</keyword>
<dbReference type="VEuPathDB" id="PlasmoDB:PmUG01_10043400"/>
<accession>A0A1D3RIY6</accession>
<evidence type="ECO:0000313" key="2">
    <source>
        <dbReference type="EMBL" id="SCN45164.1"/>
    </source>
</evidence>
<dbReference type="EMBL" id="LT594631">
    <property type="protein sequence ID" value="SCN45164.1"/>
    <property type="molecule type" value="Genomic_DNA"/>
</dbReference>
<feature type="transmembrane region" description="Helical" evidence="1">
    <location>
        <begin position="160"/>
        <end position="181"/>
    </location>
</feature>
<organism evidence="2 3">
    <name type="scientific">Plasmodium malariae</name>
    <dbReference type="NCBI Taxonomy" id="5858"/>
    <lineage>
        <taxon>Eukaryota</taxon>
        <taxon>Sar</taxon>
        <taxon>Alveolata</taxon>
        <taxon>Apicomplexa</taxon>
        <taxon>Aconoidasida</taxon>
        <taxon>Haemosporida</taxon>
        <taxon>Plasmodiidae</taxon>
        <taxon>Plasmodium</taxon>
        <taxon>Plasmodium (Plasmodium)</taxon>
    </lineage>
</organism>
<proteinExistence type="predicted"/>
<feature type="transmembrane region" description="Helical" evidence="1">
    <location>
        <begin position="134"/>
        <end position="154"/>
    </location>
</feature>
<evidence type="ECO:0000313" key="3">
    <source>
        <dbReference type="Proteomes" id="UP000219813"/>
    </source>
</evidence>
<gene>
    <name evidence="2" type="primary">PmUG01_10043400</name>
    <name evidence="2" type="ORF">PMUG01_10043400</name>
</gene>
<keyword evidence="1" id="KW-1133">Transmembrane helix</keyword>
<dbReference type="GeneID" id="39869434"/>
<reference evidence="2 3" key="1">
    <citation type="submission" date="2016-06" db="EMBL/GenBank/DDBJ databases">
        <authorList>
            <consortium name="Pathogen Informatics"/>
        </authorList>
    </citation>
    <scope>NUCLEOTIDE SEQUENCE [LARGE SCALE GENOMIC DNA]</scope>
</reference>
<dbReference type="RefSeq" id="XP_028862208.1">
    <property type="nucleotide sequence ID" value="XM_029005639.1"/>
</dbReference>
<dbReference type="AlphaFoldDB" id="A0A1D3RIY6"/>
<dbReference type="KEGG" id="pmal:PMUG01_10043400"/>
<evidence type="ECO:0000256" key="1">
    <source>
        <dbReference type="SAM" id="Phobius"/>
    </source>
</evidence>
<sequence>MDDFINGDRELKQKAWNLHFANRRTNNKLKLTKKKNKKYVVKWVKQKDKEELFERWTKTTVPNEKYNSEDNQMESVKINRESLPDIDIYPETKQTRRSYRLNLQNILNVNASKKNYIDPSSDLRTKRRAKKKTMINRIKACSLYACIYPAHLIFLFIFFLVYLFFLIFLFSFSALFLYLSFWNKYIREQKKFFCIKKTFYASFNFLK</sequence>
<dbReference type="Proteomes" id="UP000219813">
    <property type="component" value="Chromosome 10"/>
</dbReference>
<name>A0A1D3RIY6_PLAMA</name>
<keyword evidence="3" id="KW-1185">Reference proteome</keyword>
<protein>
    <submittedName>
        <fullName evidence="2">Uncharacterized protein</fullName>
    </submittedName>
</protein>
<keyword evidence="1" id="KW-0812">Transmembrane</keyword>